<dbReference type="GO" id="GO:0006302">
    <property type="term" value="P:double-strand break repair"/>
    <property type="evidence" value="ECO:0007669"/>
    <property type="project" value="TreeGrafter"/>
</dbReference>
<name>A0A2T0ASF0_9FIRM</name>
<dbReference type="PANTHER" id="PTHR30580:SF1">
    <property type="entry name" value="COMF OPERON PROTEIN 1"/>
    <property type="match status" value="1"/>
</dbReference>
<dbReference type="GO" id="GO:0006270">
    <property type="term" value="P:DNA replication initiation"/>
    <property type="evidence" value="ECO:0007669"/>
    <property type="project" value="TreeGrafter"/>
</dbReference>
<dbReference type="PROSITE" id="PS51192">
    <property type="entry name" value="HELICASE_ATP_BIND_1"/>
    <property type="match status" value="1"/>
</dbReference>
<dbReference type="EMBL" id="PVXM01000023">
    <property type="protein sequence ID" value="PRR73130.1"/>
    <property type="molecule type" value="Genomic_DNA"/>
</dbReference>
<keyword evidence="2" id="KW-0067">ATP-binding</keyword>
<dbReference type="AlphaFoldDB" id="A0A2T0ASF0"/>
<organism evidence="6 7">
    <name type="scientific">Neomoorella humiferrea</name>
    <dbReference type="NCBI Taxonomy" id="676965"/>
    <lineage>
        <taxon>Bacteria</taxon>
        <taxon>Bacillati</taxon>
        <taxon>Bacillota</taxon>
        <taxon>Clostridia</taxon>
        <taxon>Neomoorellales</taxon>
        <taxon>Neomoorellaceae</taxon>
        <taxon>Neomoorella</taxon>
    </lineage>
</organism>
<dbReference type="SMART" id="SM00490">
    <property type="entry name" value="HELICc"/>
    <property type="match status" value="1"/>
</dbReference>
<evidence type="ECO:0000256" key="1">
    <source>
        <dbReference type="ARBA" id="ARBA00022741"/>
    </source>
</evidence>
<dbReference type="InterPro" id="IPR014001">
    <property type="entry name" value="Helicase_ATP-bd"/>
</dbReference>
<dbReference type="GO" id="GO:0043138">
    <property type="term" value="F:3'-5' DNA helicase activity"/>
    <property type="evidence" value="ECO:0007669"/>
    <property type="project" value="TreeGrafter"/>
</dbReference>
<evidence type="ECO:0000259" key="4">
    <source>
        <dbReference type="PROSITE" id="PS51192"/>
    </source>
</evidence>
<comment type="caution">
    <text evidence="6">The sequence shown here is derived from an EMBL/GenBank/DDBJ whole genome shotgun (WGS) entry which is preliminary data.</text>
</comment>
<accession>A0A2T0ASF0</accession>
<evidence type="ECO:0000256" key="3">
    <source>
        <dbReference type="ARBA" id="ARBA00023125"/>
    </source>
</evidence>
<dbReference type="PANTHER" id="PTHR30580">
    <property type="entry name" value="PRIMOSOMAL PROTEIN N"/>
    <property type="match status" value="1"/>
</dbReference>
<gene>
    <name evidence="6" type="primary">uvrB_2</name>
    <name evidence="6" type="ORF">MOHU_12570</name>
</gene>
<dbReference type="Pfam" id="PF00271">
    <property type="entry name" value="Helicase_C"/>
    <property type="match status" value="1"/>
</dbReference>
<dbReference type="Proteomes" id="UP000238415">
    <property type="component" value="Unassembled WGS sequence"/>
</dbReference>
<sequence length="598" mass="67187">MLLSYAPRFCWRGFVYLVWGDRGLKVGLSHKPGLDHAFWLRKGYRHFALLTPPLPLGTAFFLQEYLRRHLSGSAGPSFTVVRNLLNKARARLGLPPGPFTVTPFPEALPAPPPLELALVRKILSGRILWLEEIEEALAESKMGVTTPLEDILHWLYLAGQAEVIPGVGYGDDGEPRCRRCGQTTRLLTVACAACGSSDCLICEKCLTMGQSRRCRPLYARPAEERRLEVKALRQVEPRLKYELSPAQRDAYQEAAEFVLKGRDKECLLWAACGAGKTEVACGPIAAALGLGKTVLYACPRREVVRELQVRLRSFWPELEVLALYGGSTGKYGRADITLATTHQALRFYRRFDLVILDEVDAFPLSEDPMLYYAVERARREDGQILFMTATPPPALVARAKGRRIKVIYLPARHHGRPLPEPEVLRDPFLAPPGAGPLPRLLIACLEQTMAERARLLIFVPAVRLVDEVVTWLLRERSGEETCRVWVRGVTASHPQRDEVIDAFRRGDFPVLVATTVMERGITIPRLNVLVLYADEERVFTENALIQMAGRAGRAASYPKGRVWFLARRVSPAMAAARYRIREFNSMARRRGYLVEGKE</sequence>
<feature type="domain" description="Helicase ATP-binding" evidence="4">
    <location>
        <begin position="257"/>
        <end position="409"/>
    </location>
</feature>
<evidence type="ECO:0000313" key="6">
    <source>
        <dbReference type="EMBL" id="PRR73130.1"/>
    </source>
</evidence>
<keyword evidence="3" id="KW-0238">DNA-binding</keyword>
<reference evidence="6 7" key="1">
    <citation type="submission" date="2018-03" db="EMBL/GenBank/DDBJ databases">
        <title>Genome sequence of Moorella humiferrea DSM 23265.</title>
        <authorList>
            <person name="Poehlein A."/>
            <person name="Daniel R."/>
        </authorList>
    </citation>
    <scope>NUCLEOTIDE SEQUENCE [LARGE SCALE GENOMIC DNA]</scope>
    <source>
        <strain evidence="6 7">DSM 23265</strain>
    </source>
</reference>
<evidence type="ECO:0000259" key="5">
    <source>
        <dbReference type="PROSITE" id="PS51194"/>
    </source>
</evidence>
<proteinExistence type="predicted"/>
<dbReference type="SUPFAM" id="SSF52540">
    <property type="entry name" value="P-loop containing nucleoside triphosphate hydrolases"/>
    <property type="match status" value="1"/>
</dbReference>
<keyword evidence="7" id="KW-1185">Reference proteome</keyword>
<evidence type="ECO:0000313" key="7">
    <source>
        <dbReference type="Proteomes" id="UP000238415"/>
    </source>
</evidence>
<dbReference type="Gene3D" id="3.40.50.300">
    <property type="entry name" value="P-loop containing nucleotide triphosphate hydrolases"/>
    <property type="match status" value="2"/>
</dbReference>
<dbReference type="GO" id="GO:0003677">
    <property type="term" value="F:DNA binding"/>
    <property type="evidence" value="ECO:0007669"/>
    <property type="project" value="UniProtKB-KW"/>
</dbReference>
<dbReference type="InterPro" id="IPR001650">
    <property type="entry name" value="Helicase_C-like"/>
</dbReference>
<dbReference type="Pfam" id="PF00270">
    <property type="entry name" value="DEAD"/>
    <property type="match status" value="1"/>
</dbReference>
<evidence type="ECO:0000256" key="2">
    <source>
        <dbReference type="ARBA" id="ARBA00022840"/>
    </source>
</evidence>
<dbReference type="SMART" id="SM00487">
    <property type="entry name" value="DEXDc"/>
    <property type="match status" value="1"/>
</dbReference>
<dbReference type="InterPro" id="IPR011545">
    <property type="entry name" value="DEAD/DEAH_box_helicase_dom"/>
</dbReference>
<dbReference type="GO" id="GO:0006310">
    <property type="term" value="P:DNA recombination"/>
    <property type="evidence" value="ECO:0007669"/>
    <property type="project" value="TreeGrafter"/>
</dbReference>
<protein>
    <submittedName>
        <fullName evidence="6">UvrABC system protein B</fullName>
    </submittedName>
</protein>
<dbReference type="PROSITE" id="PS51194">
    <property type="entry name" value="HELICASE_CTER"/>
    <property type="match status" value="1"/>
</dbReference>
<dbReference type="RefSeq" id="WP_170066246.1">
    <property type="nucleotide sequence ID" value="NZ_CP136419.1"/>
</dbReference>
<keyword evidence="1" id="KW-0547">Nucleotide-binding</keyword>
<dbReference type="InterPro" id="IPR027417">
    <property type="entry name" value="P-loop_NTPase"/>
</dbReference>
<dbReference type="GO" id="GO:0005524">
    <property type="term" value="F:ATP binding"/>
    <property type="evidence" value="ECO:0007669"/>
    <property type="project" value="UniProtKB-KW"/>
</dbReference>
<feature type="domain" description="Helicase C-terminal" evidence="5">
    <location>
        <begin position="436"/>
        <end position="598"/>
    </location>
</feature>